<dbReference type="EMBL" id="KI289446">
    <property type="protein sequence ID" value="ESA08220.1"/>
    <property type="molecule type" value="Genomic_DNA"/>
</dbReference>
<reference evidence="1" key="1">
    <citation type="submission" date="2013-07" db="EMBL/GenBank/DDBJ databases">
        <title>The genome of an arbuscular mycorrhizal fungus provides insights into the evolution of the oldest plant symbiosis.</title>
        <authorList>
            <consortium name="DOE Joint Genome Institute"/>
            <person name="Tisserant E."/>
            <person name="Malbreil M."/>
            <person name="Kuo A."/>
            <person name="Kohler A."/>
            <person name="Symeonidi A."/>
            <person name="Balestrini R."/>
            <person name="Charron P."/>
            <person name="Duensing N."/>
            <person name="Frei-dit-Frey N."/>
            <person name="Gianinazzi-Pearson V."/>
            <person name="Gilbert B."/>
            <person name="Handa Y."/>
            <person name="Hijri M."/>
            <person name="Kaul R."/>
            <person name="Kawaguchi M."/>
            <person name="Krajinski F."/>
            <person name="Lammers P."/>
            <person name="Lapierre D."/>
            <person name="Masclaux F.G."/>
            <person name="Murat C."/>
            <person name="Morin E."/>
            <person name="Ndikumana S."/>
            <person name="Pagni M."/>
            <person name="Petitpierre D."/>
            <person name="Requena N."/>
            <person name="Rosikiewicz P."/>
            <person name="Riley R."/>
            <person name="Saito K."/>
            <person name="San Clemente H."/>
            <person name="Shapiro H."/>
            <person name="van Tuinen D."/>
            <person name="Becard G."/>
            <person name="Bonfante P."/>
            <person name="Paszkowski U."/>
            <person name="Shachar-Hill Y."/>
            <person name="Young J.P."/>
            <person name="Sanders I.R."/>
            <person name="Henrissat B."/>
            <person name="Rensing S.A."/>
            <person name="Grigoriev I.V."/>
            <person name="Corradi N."/>
            <person name="Roux C."/>
            <person name="Martin F."/>
        </authorList>
    </citation>
    <scope>NUCLEOTIDE SEQUENCE</scope>
    <source>
        <strain evidence="1">DAOM 197198</strain>
    </source>
</reference>
<sequence>MKRKCFIKDAFRCNWLWQNRFWKMDDSGKRIQQNVHLMKCQFGEMSILQNIPLAKMTLVAK</sequence>
<accession>U9TJB5</accession>
<proteinExistence type="predicted"/>
<dbReference type="HOGENOM" id="CLU_2923821_0_0_1"/>
<dbReference type="AlphaFoldDB" id="U9TJB5"/>
<organism evidence="1">
    <name type="scientific">Rhizophagus irregularis (strain DAOM 181602 / DAOM 197198 / MUCL 43194)</name>
    <name type="common">Arbuscular mycorrhizal fungus</name>
    <name type="synonym">Glomus intraradices</name>
    <dbReference type="NCBI Taxonomy" id="747089"/>
    <lineage>
        <taxon>Eukaryota</taxon>
        <taxon>Fungi</taxon>
        <taxon>Fungi incertae sedis</taxon>
        <taxon>Mucoromycota</taxon>
        <taxon>Glomeromycotina</taxon>
        <taxon>Glomeromycetes</taxon>
        <taxon>Glomerales</taxon>
        <taxon>Glomeraceae</taxon>
        <taxon>Rhizophagus</taxon>
    </lineage>
</organism>
<evidence type="ECO:0000313" key="1">
    <source>
        <dbReference type="EMBL" id="ESA08220.1"/>
    </source>
</evidence>
<gene>
    <name evidence="1" type="ORF">GLOINDRAFT_31956</name>
</gene>
<protein>
    <submittedName>
        <fullName evidence="1">Uncharacterized protein</fullName>
    </submittedName>
</protein>
<name>U9TJB5_RHIID</name>